<dbReference type="OrthoDB" id="1806831at2"/>
<dbReference type="PANTHER" id="PTHR44858:SF1">
    <property type="entry name" value="UDP-N-ACETYLGLUCOSAMINE--PEPTIDE N-ACETYLGLUCOSAMINYLTRANSFERASE SPINDLY-RELATED"/>
    <property type="match status" value="1"/>
</dbReference>
<dbReference type="InterPro" id="IPR050498">
    <property type="entry name" value="Ycf3"/>
</dbReference>
<evidence type="ECO:0000256" key="3">
    <source>
        <dbReference type="PROSITE-ProRule" id="PRU00339"/>
    </source>
</evidence>
<dbReference type="PANTHER" id="PTHR44858">
    <property type="entry name" value="TETRATRICOPEPTIDE REPEAT PROTEIN 6"/>
    <property type="match status" value="1"/>
</dbReference>
<dbReference type="AlphaFoldDB" id="A0A6N7IT14"/>
<feature type="repeat" description="TPR" evidence="3">
    <location>
        <begin position="71"/>
        <end position="104"/>
    </location>
</feature>
<dbReference type="InterPro" id="IPR019734">
    <property type="entry name" value="TPR_rpt"/>
</dbReference>
<evidence type="ECO:0000256" key="2">
    <source>
        <dbReference type="ARBA" id="ARBA00022803"/>
    </source>
</evidence>
<keyword evidence="1" id="KW-0677">Repeat</keyword>
<dbReference type="RefSeq" id="WP_152946998.1">
    <property type="nucleotide sequence ID" value="NZ_WHYR01000026.1"/>
</dbReference>
<sequence>MAFSYSAHRKRRQRMVFIVLTVFLSLGLLGTSIGWLFDRPSSVPPAGTVPQAPDQLIADLESRAKANPNDAAIAAQLARAYQDAGKIEQAVQAYQKALQLDPASSEMRVNLALDQFLLGQYDRAADNLKEEIGRNPGNALAHYYYGQVLALGKGDYRKGIEELQKYVDLAEDGDDVAKAKQMIQEWQAHLKKQ</sequence>
<dbReference type="InterPro" id="IPR011990">
    <property type="entry name" value="TPR-like_helical_dom_sf"/>
</dbReference>
<accession>A0A6N7IT14</accession>
<dbReference type="SMART" id="SM00028">
    <property type="entry name" value="TPR"/>
    <property type="match status" value="2"/>
</dbReference>
<dbReference type="Gene3D" id="1.25.40.10">
    <property type="entry name" value="Tetratricopeptide repeat domain"/>
    <property type="match status" value="2"/>
</dbReference>
<protein>
    <submittedName>
        <fullName evidence="4">Tetratricopeptide repeat protein</fullName>
    </submittedName>
</protein>
<name>A0A6N7IT14_9FIRM</name>
<gene>
    <name evidence="4" type="ORF">GFC01_10380</name>
</gene>
<dbReference type="PROSITE" id="PS50293">
    <property type="entry name" value="TPR_REGION"/>
    <property type="match status" value="1"/>
</dbReference>
<evidence type="ECO:0000313" key="5">
    <source>
        <dbReference type="Proteomes" id="UP000441717"/>
    </source>
</evidence>
<dbReference type="SUPFAM" id="SSF48452">
    <property type="entry name" value="TPR-like"/>
    <property type="match status" value="1"/>
</dbReference>
<evidence type="ECO:0000313" key="4">
    <source>
        <dbReference type="EMBL" id="MQL52659.1"/>
    </source>
</evidence>
<dbReference type="Proteomes" id="UP000441717">
    <property type="component" value="Unassembled WGS sequence"/>
</dbReference>
<dbReference type="PROSITE" id="PS50005">
    <property type="entry name" value="TPR"/>
    <property type="match status" value="1"/>
</dbReference>
<organism evidence="4 5">
    <name type="scientific">Desulfofundulus thermobenzoicus</name>
    <dbReference type="NCBI Taxonomy" id="29376"/>
    <lineage>
        <taxon>Bacteria</taxon>
        <taxon>Bacillati</taxon>
        <taxon>Bacillota</taxon>
        <taxon>Clostridia</taxon>
        <taxon>Eubacteriales</taxon>
        <taxon>Peptococcaceae</taxon>
        <taxon>Desulfofundulus</taxon>
    </lineage>
</organism>
<evidence type="ECO:0000256" key="1">
    <source>
        <dbReference type="ARBA" id="ARBA00022737"/>
    </source>
</evidence>
<reference evidence="4 5" key="1">
    <citation type="submission" date="2019-10" db="EMBL/GenBank/DDBJ databases">
        <title>Comparative genomics of sulfur disproportionating microorganisms.</title>
        <authorList>
            <person name="Ward L.M."/>
            <person name="Bertran E."/>
            <person name="Johnston D."/>
        </authorList>
    </citation>
    <scope>NUCLEOTIDE SEQUENCE [LARGE SCALE GENOMIC DNA]</scope>
    <source>
        <strain evidence="4 5">DSM 14055</strain>
    </source>
</reference>
<keyword evidence="5" id="KW-1185">Reference proteome</keyword>
<dbReference type="Pfam" id="PF13414">
    <property type="entry name" value="TPR_11"/>
    <property type="match status" value="1"/>
</dbReference>
<comment type="caution">
    <text evidence="4">The sequence shown here is derived from an EMBL/GenBank/DDBJ whole genome shotgun (WGS) entry which is preliminary data.</text>
</comment>
<keyword evidence="2 3" id="KW-0802">TPR repeat</keyword>
<proteinExistence type="predicted"/>
<dbReference type="EMBL" id="WHYR01000026">
    <property type="protein sequence ID" value="MQL52659.1"/>
    <property type="molecule type" value="Genomic_DNA"/>
</dbReference>